<dbReference type="Proteomes" id="UP000314985">
    <property type="component" value="Chromosome 13"/>
</dbReference>
<name>A0A4X1TX04_PIG</name>
<protein>
    <submittedName>
        <fullName evidence="1">Uncharacterized protein</fullName>
    </submittedName>
</protein>
<dbReference type="Ensembl" id="ENSSSCT00070023980.1">
    <property type="protein sequence ID" value="ENSSSCP00070019832.1"/>
    <property type="gene ID" value="ENSSSCG00070012288.1"/>
</dbReference>
<accession>A0A4X1TX04</accession>
<proteinExistence type="predicted"/>
<dbReference type="AlphaFoldDB" id="A0A4X1TX04"/>
<evidence type="ECO:0000313" key="1">
    <source>
        <dbReference type="Ensembl" id="ENSSSCP00070019832.1"/>
    </source>
</evidence>
<sequence length="137" mass="15420">MYLSFSFLLSMRVSSSIHVVANGIILFFFMAEEYSIVYIYHIFLIHSSVDGHLGCFHVLAIMNSAEVNIQTHVSFSLKVLSRYMPKSEIAGSYGSAFFFKRHRRGSSLCGSVEPIRNLEDAGLIPGLIQWVKDLVLP</sequence>
<organism evidence="1 2">
    <name type="scientific">Sus scrofa</name>
    <name type="common">Pig</name>
    <dbReference type="NCBI Taxonomy" id="9823"/>
    <lineage>
        <taxon>Eukaryota</taxon>
        <taxon>Metazoa</taxon>
        <taxon>Chordata</taxon>
        <taxon>Craniata</taxon>
        <taxon>Vertebrata</taxon>
        <taxon>Euteleostomi</taxon>
        <taxon>Mammalia</taxon>
        <taxon>Eutheria</taxon>
        <taxon>Laurasiatheria</taxon>
        <taxon>Artiodactyla</taxon>
        <taxon>Suina</taxon>
        <taxon>Suidae</taxon>
        <taxon>Sus</taxon>
    </lineage>
</organism>
<evidence type="ECO:0000313" key="2">
    <source>
        <dbReference type="Proteomes" id="UP000314985"/>
    </source>
</evidence>
<reference evidence="1" key="2">
    <citation type="submission" date="2025-08" db="UniProtKB">
        <authorList>
            <consortium name="Ensembl"/>
        </authorList>
    </citation>
    <scope>IDENTIFICATION</scope>
</reference>
<reference evidence="1 2" key="1">
    <citation type="submission" date="2017-08" db="EMBL/GenBank/DDBJ databases">
        <title>USMARCv1.0.</title>
        <authorList>
            <person name="Hannum G.I."/>
            <person name="Koren S."/>
            <person name="Schroeder S.G."/>
            <person name="Chin S.C."/>
            <person name="Nonneman D.J."/>
            <person name="Becker S.A."/>
            <person name="Rosen B.D."/>
            <person name="Bickhart D.M."/>
            <person name="Putnam N.H."/>
            <person name="Green R.E."/>
            <person name="Tuggle C.K."/>
            <person name="Liu H."/>
            <person name="Rohrer G.A."/>
            <person name="Warr A."/>
            <person name="Hall R."/>
            <person name="Kim K."/>
            <person name="Hume D.A."/>
            <person name="Talbot R."/>
            <person name="Chow W."/>
            <person name="Howe K."/>
            <person name="Schwartz A.S."/>
            <person name="Watson M."/>
            <person name="Archibald A.L."/>
            <person name="Phillippy A.M."/>
            <person name="Smith T.P.L."/>
        </authorList>
    </citation>
    <scope>NUCLEOTIDE SEQUENCE [LARGE SCALE GENOMIC DNA]</scope>
</reference>